<sequence>MQTLWTVSEAYNHALVAEKQEKKKFLRSRQQFHPSQGGSKSGQPYYSYSRGGYSSSGGQVVSSECFKCGEPGHKSSDCRRSSGSKNKALFMEESCEDEFPIYYEALCEDIGGDDEEEVGLALMIKKTLLTPKDNSNEDWLRTNIFYSTCNIGGRDKVTTKPPPTTLLASKGFLKESHEIGYVLVLVPMADMGVSNVPEAVSRLLKEYVDVFPHELPSELPPLRDI</sequence>
<name>A0ACB7Y740_9ERIC</name>
<keyword evidence="2" id="KW-1185">Reference proteome</keyword>
<proteinExistence type="predicted"/>
<evidence type="ECO:0000313" key="1">
    <source>
        <dbReference type="EMBL" id="KAH7849362.1"/>
    </source>
</evidence>
<comment type="caution">
    <text evidence="1">The sequence shown here is derived from an EMBL/GenBank/DDBJ whole genome shotgun (WGS) entry which is preliminary data.</text>
</comment>
<accession>A0ACB7Y740</accession>
<organism evidence="1 2">
    <name type="scientific">Vaccinium darrowii</name>
    <dbReference type="NCBI Taxonomy" id="229202"/>
    <lineage>
        <taxon>Eukaryota</taxon>
        <taxon>Viridiplantae</taxon>
        <taxon>Streptophyta</taxon>
        <taxon>Embryophyta</taxon>
        <taxon>Tracheophyta</taxon>
        <taxon>Spermatophyta</taxon>
        <taxon>Magnoliopsida</taxon>
        <taxon>eudicotyledons</taxon>
        <taxon>Gunneridae</taxon>
        <taxon>Pentapetalae</taxon>
        <taxon>asterids</taxon>
        <taxon>Ericales</taxon>
        <taxon>Ericaceae</taxon>
        <taxon>Vaccinioideae</taxon>
        <taxon>Vaccinieae</taxon>
        <taxon>Vaccinium</taxon>
    </lineage>
</organism>
<protein>
    <submittedName>
        <fullName evidence="1">Uncharacterized protein</fullName>
    </submittedName>
</protein>
<dbReference type="EMBL" id="CM037157">
    <property type="protein sequence ID" value="KAH7849362.1"/>
    <property type="molecule type" value="Genomic_DNA"/>
</dbReference>
<evidence type="ECO:0000313" key="2">
    <source>
        <dbReference type="Proteomes" id="UP000828048"/>
    </source>
</evidence>
<gene>
    <name evidence="1" type="ORF">Vadar_016773</name>
</gene>
<dbReference type="Proteomes" id="UP000828048">
    <property type="component" value="Chromosome 7"/>
</dbReference>
<reference evidence="1 2" key="1">
    <citation type="journal article" date="2021" name="Hortic Res">
        <title>High-quality reference genome and annotation aids understanding of berry development for evergreen blueberry (Vaccinium darrowii).</title>
        <authorList>
            <person name="Yu J."/>
            <person name="Hulse-Kemp A.M."/>
            <person name="Babiker E."/>
            <person name="Staton M."/>
        </authorList>
    </citation>
    <scope>NUCLEOTIDE SEQUENCE [LARGE SCALE GENOMIC DNA]</scope>
    <source>
        <strain evidence="2">cv. NJ 8807/NJ 8810</strain>
        <tissue evidence="1">Young leaf</tissue>
    </source>
</reference>